<dbReference type="AlphaFoldDB" id="H6Q5B9"/>
<reference evidence="14 15" key="1">
    <citation type="journal article" date="2012" name="MBio">
        <title>Insight into the transmission biology and species-specific functional capabilities of tsetse (Diptera: glossinidae) obligate symbiont wigglesworthia.</title>
        <authorList>
            <person name="Rio R.V."/>
            <person name="Symula R.E."/>
            <person name="Wang J."/>
            <person name="Lohs C."/>
            <person name="Wu Y.N."/>
            <person name="Snyder A.K."/>
            <person name="Bjornson R.D."/>
            <person name="Oshima K."/>
            <person name="Biehl B.S."/>
            <person name="Perna N.T."/>
            <person name="Hattori M."/>
            <person name="Aksoy S."/>
        </authorList>
    </citation>
    <scope>NUCLEOTIDE SEQUENCE [LARGE SCALE GENOMIC DNA]</scope>
    <source>
        <strain evidence="14">WGM</strain>
    </source>
</reference>
<keyword evidence="9 12" id="KW-1133">Transmembrane helix</keyword>
<comment type="similarity">
    <text evidence="3 12">Belongs to the peptidase S26 family.</text>
</comment>
<dbReference type="Gene3D" id="2.170.230.10">
    <property type="match status" value="1"/>
</dbReference>
<dbReference type="InterPro" id="IPR036286">
    <property type="entry name" value="LexA/Signal_pep-like_sf"/>
</dbReference>
<keyword evidence="8 12" id="KW-0378">Hydrolase</keyword>
<dbReference type="RefSeq" id="WP_014354343.1">
    <property type="nucleotide sequence ID" value="NC_016893.1"/>
</dbReference>
<evidence type="ECO:0000313" key="14">
    <source>
        <dbReference type="EMBL" id="AFA41404.1"/>
    </source>
</evidence>
<evidence type="ECO:0000259" key="13">
    <source>
        <dbReference type="Pfam" id="PF10502"/>
    </source>
</evidence>
<evidence type="ECO:0000256" key="5">
    <source>
        <dbReference type="ARBA" id="ARBA00019232"/>
    </source>
</evidence>
<dbReference type="OrthoDB" id="9815782at2"/>
<evidence type="ECO:0000256" key="10">
    <source>
        <dbReference type="ARBA" id="ARBA00023136"/>
    </source>
</evidence>
<dbReference type="InterPro" id="IPR019533">
    <property type="entry name" value="Peptidase_S26"/>
</dbReference>
<dbReference type="InterPro" id="IPR000223">
    <property type="entry name" value="Pept_S26A_signal_pept_1"/>
</dbReference>
<dbReference type="Proteomes" id="UP000009061">
    <property type="component" value="Chromosome"/>
</dbReference>
<dbReference type="SUPFAM" id="SSF51306">
    <property type="entry name" value="LexA/Signal peptidase"/>
    <property type="match status" value="1"/>
</dbReference>
<dbReference type="GO" id="GO:0004252">
    <property type="term" value="F:serine-type endopeptidase activity"/>
    <property type="evidence" value="ECO:0007669"/>
    <property type="project" value="InterPro"/>
</dbReference>
<dbReference type="HOGENOM" id="CLU_028723_1_1_6"/>
<dbReference type="MEROPS" id="S26.001"/>
<dbReference type="GO" id="GO:0005886">
    <property type="term" value="C:plasma membrane"/>
    <property type="evidence" value="ECO:0007669"/>
    <property type="project" value="UniProtKB-SubCell"/>
</dbReference>
<dbReference type="STRING" id="1142511.WIGMOR_0590"/>
<dbReference type="InterPro" id="IPR019766">
    <property type="entry name" value="Sign_pep_all-beta_subdom"/>
</dbReference>
<proteinExistence type="inferred from homology"/>
<comment type="subcellular location">
    <subcellularLocation>
        <location evidence="2">Cell membrane</location>
        <topology evidence="2">Multi-pass membrane protein</topology>
    </subcellularLocation>
    <subcellularLocation>
        <location evidence="12">Membrane</location>
        <topology evidence="12">Multi-pass membrane protein</topology>
    </subcellularLocation>
</comment>
<evidence type="ECO:0000256" key="4">
    <source>
        <dbReference type="ARBA" id="ARBA00013208"/>
    </source>
</evidence>
<evidence type="ECO:0000256" key="8">
    <source>
        <dbReference type="ARBA" id="ARBA00022801"/>
    </source>
</evidence>
<dbReference type="EMBL" id="CP003315">
    <property type="protein sequence ID" value="AFA41404.1"/>
    <property type="molecule type" value="Genomic_DNA"/>
</dbReference>
<dbReference type="NCBIfam" id="TIGR02227">
    <property type="entry name" value="sigpep_I_bact"/>
    <property type="match status" value="2"/>
</dbReference>
<dbReference type="NCBIfam" id="NF008114">
    <property type="entry name" value="PRK10861.1"/>
    <property type="match status" value="1"/>
</dbReference>
<dbReference type="InterPro" id="IPR019757">
    <property type="entry name" value="Pept_S26A_signal_pept_1_Lys-AS"/>
</dbReference>
<accession>H6Q5B9</accession>
<dbReference type="PROSITE" id="PS00760">
    <property type="entry name" value="SPASE_I_2"/>
    <property type="match status" value="1"/>
</dbReference>
<dbReference type="Gene3D" id="2.10.109.10">
    <property type="entry name" value="Umud Fragment, subunit A"/>
    <property type="match status" value="1"/>
</dbReference>
<dbReference type="GO" id="GO:0009003">
    <property type="term" value="F:signal peptidase activity"/>
    <property type="evidence" value="ECO:0007669"/>
    <property type="project" value="UniProtKB-EC"/>
</dbReference>
<evidence type="ECO:0000256" key="12">
    <source>
        <dbReference type="RuleBase" id="RU362042"/>
    </source>
</evidence>
<keyword evidence="6" id="KW-1003">Cell membrane</keyword>
<evidence type="ECO:0000256" key="9">
    <source>
        <dbReference type="ARBA" id="ARBA00022989"/>
    </source>
</evidence>
<feature type="transmembrane region" description="Helical" evidence="12">
    <location>
        <begin position="52"/>
        <end position="76"/>
    </location>
</feature>
<evidence type="ECO:0000313" key="15">
    <source>
        <dbReference type="Proteomes" id="UP000009061"/>
    </source>
</evidence>
<dbReference type="KEGG" id="wgl:WIGMOR_0590"/>
<organism evidence="14 15">
    <name type="scientific">Wigglesworthia glossinidia endosymbiont of Glossina morsitans morsitans</name>
    <name type="common">Yale colony</name>
    <dbReference type="NCBI Taxonomy" id="1142511"/>
    <lineage>
        <taxon>Bacteria</taxon>
        <taxon>Pseudomonadati</taxon>
        <taxon>Pseudomonadota</taxon>
        <taxon>Gammaproteobacteria</taxon>
        <taxon>Enterobacterales</taxon>
        <taxon>Erwiniaceae</taxon>
        <taxon>Wigglesworthia</taxon>
    </lineage>
</organism>
<name>H6Q5B9_WIGGL</name>
<evidence type="ECO:0000256" key="11">
    <source>
        <dbReference type="PIRSR" id="PIRSR600223-1"/>
    </source>
</evidence>
<protein>
    <recommendedName>
        <fullName evidence="5 12">Signal peptidase I</fullName>
        <ecNumber evidence="4 12">3.4.21.89</ecNumber>
    </recommendedName>
</protein>
<dbReference type="eggNOG" id="COG0681">
    <property type="taxonomic scope" value="Bacteria"/>
</dbReference>
<sequence length="321" mass="37208">MINLFSLLLISITLITGILWVFIKFLKNKIYKIQLNSDAKYNKLIQFTKNKYFTWIHSIASMFPGLLLVIIVRFFLFEPFQIPSGSMMPNLLIGDFILVNKFIYGIKEPITQNTMISVNSPCRGDVIVFKYPLNNKLDYIKRVVGIPGDKISYNPINKEITIQPQVISKHTISSSRSLSTTYSYSVPSIFVQTLLFQKKNQINNEFIELDFNKPVSMGIRMLLKKEKIENHSHDILTLPIYQDQLNNYYAQSNQSLGNWVVPNGNYFVMGDNRDNSSDSRYWGFVPEKNVVGKAFLIWMSLEKKENQWPTGIRIHRIGKIQ</sequence>
<dbReference type="Pfam" id="PF10502">
    <property type="entry name" value="Peptidase_S26"/>
    <property type="match status" value="1"/>
</dbReference>
<feature type="active site" evidence="11">
    <location>
        <position position="141"/>
    </location>
</feature>
<dbReference type="PRINTS" id="PR00727">
    <property type="entry name" value="LEADERPTASE"/>
</dbReference>
<dbReference type="GO" id="GO:0006465">
    <property type="term" value="P:signal peptide processing"/>
    <property type="evidence" value="ECO:0007669"/>
    <property type="project" value="InterPro"/>
</dbReference>
<feature type="domain" description="Peptidase S26" evidence="13">
    <location>
        <begin position="56"/>
        <end position="299"/>
    </location>
</feature>
<feature type="active site" evidence="11">
    <location>
        <position position="86"/>
    </location>
</feature>
<evidence type="ECO:0000256" key="2">
    <source>
        <dbReference type="ARBA" id="ARBA00004651"/>
    </source>
</evidence>
<keyword evidence="10 12" id="KW-0472">Membrane</keyword>
<dbReference type="PANTHER" id="PTHR43390:SF1">
    <property type="entry name" value="CHLOROPLAST PROCESSING PEPTIDASE"/>
    <property type="match status" value="1"/>
</dbReference>
<evidence type="ECO:0000256" key="6">
    <source>
        <dbReference type="ARBA" id="ARBA00022475"/>
    </source>
</evidence>
<dbReference type="EC" id="3.4.21.89" evidence="4 12"/>
<dbReference type="CDD" id="cd06530">
    <property type="entry name" value="S26_SPase_I"/>
    <property type="match status" value="1"/>
</dbReference>
<gene>
    <name evidence="14" type="primary">lepB</name>
    <name evidence="14" type="ORF">WIGMOR_0590</name>
</gene>
<dbReference type="PROSITE" id="PS00761">
    <property type="entry name" value="SPASE_I_3"/>
    <property type="match status" value="1"/>
</dbReference>
<keyword evidence="12" id="KW-0645">Protease</keyword>
<evidence type="ECO:0000256" key="7">
    <source>
        <dbReference type="ARBA" id="ARBA00022692"/>
    </source>
</evidence>
<evidence type="ECO:0000256" key="1">
    <source>
        <dbReference type="ARBA" id="ARBA00000677"/>
    </source>
</evidence>
<feature type="transmembrane region" description="Helical" evidence="12">
    <location>
        <begin position="6"/>
        <end position="26"/>
    </location>
</feature>
<keyword evidence="7 12" id="KW-0812">Transmembrane</keyword>
<evidence type="ECO:0000256" key="3">
    <source>
        <dbReference type="ARBA" id="ARBA00009370"/>
    </source>
</evidence>
<keyword evidence="15" id="KW-1185">Reference proteome</keyword>
<dbReference type="PANTHER" id="PTHR43390">
    <property type="entry name" value="SIGNAL PEPTIDASE I"/>
    <property type="match status" value="1"/>
</dbReference>
<dbReference type="InterPro" id="IPR019758">
    <property type="entry name" value="Pept_S26A_signal_pept_1_CS"/>
</dbReference>
<comment type="catalytic activity">
    <reaction evidence="1 12">
        <text>Cleavage of hydrophobic, N-terminal signal or leader sequences from secreted and periplasmic proteins.</text>
        <dbReference type="EC" id="3.4.21.89"/>
    </reaction>
</comment>